<protein>
    <recommendedName>
        <fullName evidence="4">SURF1-like protein</fullName>
    </recommendedName>
</protein>
<evidence type="ECO:0000256" key="1">
    <source>
        <dbReference type="SAM" id="Phobius"/>
    </source>
</evidence>
<reference evidence="3" key="1">
    <citation type="submission" date="2021-01" db="EMBL/GenBank/DDBJ databases">
        <title>Genome public.</title>
        <authorList>
            <person name="Liu C."/>
            <person name="Sun Q."/>
        </authorList>
    </citation>
    <scope>NUCLEOTIDE SEQUENCE [LARGE SCALE GENOMIC DNA]</scope>
    <source>
        <strain evidence="3">CGMCC 1.18722</strain>
    </source>
</reference>
<feature type="transmembrane region" description="Helical" evidence="1">
    <location>
        <begin position="141"/>
        <end position="160"/>
    </location>
</feature>
<dbReference type="EMBL" id="JAERTZ010000002">
    <property type="protein sequence ID" value="MBL1375948.1"/>
    <property type="molecule type" value="Genomic_DNA"/>
</dbReference>
<sequence>MSKSLPLLLVVLLALAAGWQLLKVNELGQRWQVLPQRALAGPLADYAEPQAVRTLLTDDAESQQQLVDELVGAGLVVSVRLYDGGGQLLAEAGDIAGDGPLPYIRPLYQEDRPVGFLHLALIPSLFTEQHNSLWQQLLRHLGWLLPLSLLLGILLGLGLGRWRGRFKRQEAEDPPPEGSSG</sequence>
<accession>A0ABS1QP70</accession>
<proteinExistence type="predicted"/>
<dbReference type="Proteomes" id="UP000638570">
    <property type="component" value="Unassembled WGS sequence"/>
</dbReference>
<gene>
    <name evidence="2" type="ORF">JKV55_01200</name>
</gene>
<evidence type="ECO:0000313" key="2">
    <source>
        <dbReference type="EMBL" id="MBL1375948.1"/>
    </source>
</evidence>
<evidence type="ECO:0008006" key="4">
    <source>
        <dbReference type="Google" id="ProtNLM"/>
    </source>
</evidence>
<keyword evidence="3" id="KW-1185">Reference proteome</keyword>
<comment type="caution">
    <text evidence="2">The sequence shown here is derived from an EMBL/GenBank/DDBJ whole genome shotgun (WGS) entry which is preliminary data.</text>
</comment>
<name>A0ABS1QP70_9GAMM</name>
<evidence type="ECO:0000313" key="3">
    <source>
        <dbReference type="Proteomes" id="UP000638570"/>
    </source>
</evidence>
<keyword evidence="1" id="KW-0472">Membrane</keyword>
<dbReference type="RefSeq" id="WP_202081918.1">
    <property type="nucleotide sequence ID" value="NZ_JAERTZ010000002.1"/>
</dbReference>
<organism evidence="2 3">
    <name type="scientific">Zobellella iuensis</name>
    <dbReference type="NCBI Taxonomy" id="2803811"/>
    <lineage>
        <taxon>Bacteria</taxon>
        <taxon>Pseudomonadati</taxon>
        <taxon>Pseudomonadota</taxon>
        <taxon>Gammaproteobacteria</taxon>
        <taxon>Aeromonadales</taxon>
        <taxon>Aeromonadaceae</taxon>
        <taxon>Zobellella</taxon>
    </lineage>
</organism>
<keyword evidence="1" id="KW-0812">Transmembrane</keyword>
<keyword evidence="1" id="KW-1133">Transmembrane helix</keyword>